<gene>
    <name evidence="2" type="ORF">PODLI_1B027170</name>
</gene>
<dbReference type="EMBL" id="OX395130">
    <property type="protein sequence ID" value="CAI5774616.1"/>
    <property type="molecule type" value="Genomic_DNA"/>
</dbReference>
<organism evidence="2 3">
    <name type="scientific">Podarcis lilfordi</name>
    <name type="common">Lilford's wall lizard</name>
    <dbReference type="NCBI Taxonomy" id="74358"/>
    <lineage>
        <taxon>Eukaryota</taxon>
        <taxon>Metazoa</taxon>
        <taxon>Chordata</taxon>
        <taxon>Craniata</taxon>
        <taxon>Vertebrata</taxon>
        <taxon>Euteleostomi</taxon>
        <taxon>Lepidosauria</taxon>
        <taxon>Squamata</taxon>
        <taxon>Bifurcata</taxon>
        <taxon>Unidentata</taxon>
        <taxon>Episquamata</taxon>
        <taxon>Laterata</taxon>
        <taxon>Lacertibaenia</taxon>
        <taxon>Lacertidae</taxon>
        <taxon>Podarcis</taxon>
    </lineage>
</organism>
<dbReference type="AlphaFoldDB" id="A0AA35KBL3"/>
<sequence length="91" mass="9617">MSCGGAGEPKRRTRRREWGGASERAHPLTRLFKGGATGGWNRSANERAEEGSWVAVGSLGQLRASYGSYGSALLLLPLASSTGALKPSRRS</sequence>
<proteinExistence type="predicted"/>
<feature type="region of interest" description="Disordered" evidence="1">
    <location>
        <begin position="1"/>
        <end position="47"/>
    </location>
</feature>
<keyword evidence="3" id="KW-1185">Reference proteome</keyword>
<name>A0AA35KBL3_9SAUR</name>
<reference evidence="2" key="1">
    <citation type="submission" date="2022-12" db="EMBL/GenBank/DDBJ databases">
        <authorList>
            <person name="Alioto T."/>
            <person name="Alioto T."/>
            <person name="Gomez Garrido J."/>
        </authorList>
    </citation>
    <scope>NUCLEOTIDE SEQUENCE</scope>
</reference>
<dbReference type="Proteomes" id="UP001178461">
    <property type="component" value="Chromosome 5"/>
</dbReference>
<evidence type="ECO:0000313" key="3">
    <source>
        <dbReference type="Proteomes" id="UP001178461"/>
    </source>
</evidence>
<accession>A0AA35KBL3</accession>
<protein>
    <submittedName>
        <fullName evidence="2">Uncharacterized protein</fullName>
    </submittedName>
</protein>
<evidence type="ECO:0000313" key="2">
    <source>
        <dbReference type="EMBL" id="CAI5774616.1"/>
    </source>
</evidence>
<evidence type="ECO:0000256" key="1">
    <source>
        <dbReference type="SAM" id="MobiDB-lite"/>
    </source>
</evidence>